<evidence type="ECO:0000256" key="1">
    <source>
        <dbReference type="ARBA" id="ARBA00022714"/>
    </source>
</evidence>
<protein>
    <submittedName>
        <fullName evidence="7">2Fe-2S ferredoxin</fullName>
    </submittedName>
</protein>
<dbReference type="PROSITE" id="PS51296">
    <property type="entry name" value="RIESKE"/>
    <property type="match status" value="1"/>
</dbReference>
<sequence>MKQEHRLPSDDHVFPVAWYAVGFQNELKRKPLKKRLVGRDLVLYRDARGDAQCVTAYCAHRGADLSLGHCTAKGIVCAYHGWVFNEQGDCVDIPAHPNRPIPDFAKVTAYPVIERGGLIWVYPQAKREARPAPLPVFEELENPRFTLAPYEQTWSAHLTRVIESVLDVAHLAFVHKKTIGRTLKPEIADLQFDVSERDTITIVNGGGTLEYRFPQQWLLRPTQEGKNAFINYVTFTPIDTNQTAIYGYAGRTFARKIPMVNTVFSRYSQKILREDQAVVESQHPRPIPEALRMEAHVPADAPQVRFRNRWYAFLTSSEPKIILDGARGTPDDQAANTFP</sequence>
<dbReference type="SUPFAM" id="SSF50022">
    <property type="entry name" value="ISP domain"/>
    <property type="match status" value="1"/>
</dbReference>
<accession>A0A117SXI2</accession>
<organism evidence="7 8">
    <name type="scientific">Ferroacidibacillus organovorans</name>
    <dbReference type="NCBI Taxonomy" id="1765683"/>
    <lineage>
        <taxon>Bacteria</taxon>
        <taxon>Bacillati</taxon>
        <taxon>Bacillota</taxon>
        <taxon>Bacilli</taxon>
        <taxon>Bacillales</taxon>
        <taxon>Alicyclobacillaceae</taxon>
        <taxon>Ferroacidibacillus</taxon>
    </lineage>
</organism>
<dbReference type="InterPro" id="IPR036922">
    <property type="entry name" value="Rieske_2Fe-2S_sf"/>
</dbReference>
<keyword evidence="1" id="KW-0001">2Fe-2S</keyword>
<evidence type="ECO:0000256" key="5">
    <source>
        <dbReference type="ARBA" id="ARBA00023014"/>
    </source>
</evidence>
<dbReference type="Proteomes" id="UP000053557">
    <property type="component" value="Unassembled WGS sequence"/>
</dbReference>
<dbReference type="SUPFAM" id="SSF55961">
    <property type="entry name" value="Bet v1-like"/>
    <property type="match status" value="1"/>
</dbReference>
<evidence type="ECO:0000313" key="7">
    <source>
        <dbReference type="EMBL" id="KUO95496.1"/>
    </source>
</evidence>
<dbReference type="Gene3D" id="3.90.380.10">
    <property type="entry name" value="Naphthalene 1,2-dioxygenase Alpha Subunit, Chain A, domain 1"/>
    <property type="match status" value="1"/>
</dbReference>
<evidence type="ECO:0000256" key="4">
    <source>
        <dbReference type="ARBA" id="ARBA00023004"/>
    </source>
</evidence>
<dbReference type="InterPro" id="IPR017941">
    <property type="entry name" value="Rieske_2Fe-2S"/>
</dbReference>
<dbReference type="AlphaFoldDB" id="A0A117SXI2"/>
<gene>
    <name evidence="7" type="ORF">ATW55_03230</name>
</gene>
<evidence type="ECO:0000259" key="6">
    <source>
        <dbReference type="PROSITE" id="PS51296"/>
    </source>
</evidence>
<dbReference type="GO" id="GO:0046872">
    <property type="term" value="F:metal ion binding"/>
    <property type="evidence" value="ECO:0007669"/>
    <property type="project" value="UniProtKB-KW"/>
</dbReference>
<dbReference type="PANTHER" id="PTHR21266">
    <property type="entry name" value="IRON-SULFUR DOMAIN CONTAINING PROTEIN"/>
    <property type="match status" value="1"/>
</dbReference>
<dbReference type="Pfam" id="PF00355">
    <property type="entry name" value="Rieske"/>
    <property type="match status" value="1"/>
</dbReference>
<dbReference type="GO" id="GO:0051537">
    <property type="term" value="F:2 iron, 2 sulfur cluster binding"/>
    <property type="evidence" value="ECO:0007669"/>
    <property type="project" value="UniProtKB-KW"/>
</dbReference>
<dbReference type="GO" id="GO:0016705">
    <property type="term" value="F:oxidoreductase activity, acting on paired donors, with incorporation or reduction of molecular oxygen"/>
    <property type="evidence" value="ECO:0007669"/>
    <property type="project" value="UniProtKB-ARBA"/>
</dbReference>
<keyword evidence="8" id="KW-1185">Reference proteome</keyword>
<comment type="caution">
    <text evidence="7">The sequence shown here is derived from an EMBL/GenBank/DDBJ whole genome shotgun (WGS) entry which is preliminary data.</text>
</comment>
<evidence type="ECO:0000256" key="3">
    <source>
        <dbReference type="ARBA" id="ARBA00023002"/>
    </source>
</evidence>
<dbReference type="Gene3D" id="2.102.10.10">
    <property type="entry name" value="Rieske [2Fe-2S] iron-sulphur domain"/>
    <property type="match status" value="1"/>
</dbReference>
<dbReference type="Pfam" id="PF19112">
    <property type="entry name" value="VanA_C"/>
    <property type="match status" value="2"/>
</dbReference>
<dbReference type="InterPro" id="IPR044043">
    <property type="entry name" value="VanA_C_cat"/>
</dbReference>
<proteinExistence type="predicted"/>
<keyword evidence="2" id="KW-0479">Metal-binding</keyword>
<dbReference type="GO" id="GO:0004497">
    <property type="term" value="F:monooxygenase activity"/>
    <property type="evidence" value="ECO:0007669"/>
    <property type="project" value="UniProtKB-ARBA"/>
</dbReference>
<dbReference type="InterPro" id="IPR050584">
    <property type="entry name" value="Cholesterol_7-desaturase"/>
</dbReference>
<keyword evidence="4" id="KW-0408">Iron</keyword>
<name>A0A117SXI2_9BACL</name>
<reference evidence="7 8" key="1">
    <citation type="submission" date="2015-12" db="EMBL/GenBank/DDBJ databases">
        <title>Draft genome sequence of Acidibacillus ferrooxidans ITV001, isolated from a chalcopyrite acid mine drainage site in Brazil.</title>
        <authorList>
            <person name="Dall'Agnol H."/>
            <person name="Nancucheo I."/>
            <person name="Johnson B."/>
            <person name="Oliveira R."/>
            <person name="Leite L."/>
            <person name="Pylro V."/>
            <person name="Nunes G.L."/>
            <person name="Tzotzos G."/>
            <person name="Fernandes G.R."/>
            <person name="Dutra J."/>
            <person name="Orellana S.C."/>
            <person name="Oliveira G."/>
        </authorList>
    </citation>
    <scope>NUCLEOTIDE SEQUENCE [LARGE SCALE GENOMIC DNA]</scope>
    <source>
        <strain evidence="8">ITV01</strain>
    </source>
</reference>
<keyword evidence="3" id="KW-0560">Oxidoreductase</keyword>
<dbReference type="EMBL" id="LPVJ01000051">
    <property type="protein sequence ID" value="KUO95496.1"/>
    <property type="molecule type" value="Genomic_DNA"/>
</dbReference>
<feature type="domain" description="Rieske" evidence="6">
    <location>
        <begin position="18"/>
        <end position="121"/>
    </location>
</feature>
<evidence type="ECO:0000313" key="8">
    <source>
        <dbReference type="Proteomes" id="UP000053557"/>
    </source>
</evidence>
<dbReference type="PANTHER" id="PTHR21266:SF60">
    <property type="entry name" value="3-KETOSTEROID-9-ALPHA-MONOOXYGENASE, OXYGENASE COMPONENT"/>
    <property type="match status" value="1"/>
</dbReference>
<keyword evidence="5" id="KW-0411">Iron-sulfur</keyword>
<evidence type="ECO:0000256" key="2">
    <source>
        <dbReference type="ARBA" id="ARBA00022723"/>
    </source>
</evidence>